<name>A0A6A4GJ18_9AGAR</name>
<protein>
    <submittedName>
        <fullName evidence="2">Uncharacterized protein</fullName>
    </submittedName>
</protein>
<accession>A0A6A4GJ18</accession>
<dbReference type="EMBL" id="ML770004">
    <property type="protein sequence ID" value="KAE9385294.1"/>
    <property type="molecule type" value="Genomic_DNA"/>
</dbReference>
<gene>
    <name evidence="2" type="ORF">BT96DRAFT_928867</name>
</gene>
<dbReference type="Proteomes" id="UP000799118">
    <property type="component" value="Unassembled WGS sequence"/>
</dbReference>
<dbReference type="AlphaFoldDB" id="A0A6A4GJ18"/>
<proteinExistence type="predicted"/>
<evidence type="ECO:0000256" key="1">
    <source>
        <dbReference type="SAM" id="MobiDB-lite"/>
    </source>
</evidence>
<reference evidence="2" key="1">
    <citation type="journal article" date="2019" name="Environ. Microbiol.">
        <title>Fungal ecological strategies reflected in gene transcription - a case study of two litter decomposers.</title>
        <authorList>
            <person name="Barbi F."/>
            <person name="Kohler A."/>
            <person name="Barry K."/>
            <person name="Baskaran P."/>
            <person name="Daum C."/>
            <person name="Fauchery L."/>
            <person name="Ihrmark K."/>
            <person name="Kuo A."/>
            <person name="LaButti K."/>
            <person name="Lipzen A."/>
            <person name="Morin E."/>
            <person name="Grigoriev I.V."/>
            <person name="Henrissat B."/>
            <person name="Lindahl B."/>
            <person name="Martin F."/>
        </authorList>
    </citation>
    <scope>NUCLEOTIDE SEQUENCE</scope>
    <source>
        <strain evidence="2">JB14</strain>
    </source>
</reference>
<keyword evidence="3" id="KW-1185">Reference proteome</keyword>
<evidence type="ECO:0000313" key="2">
    <source>
        <dbReference type="EMBL" id="KAE9385294.1"/>
    </source>
</evidence>
<sequence>MALNDLKTTQVVTEIKSERPRLFFRGRNARPVETRVLSNPQAGFIGGYDFIGEVKLIRVLNASQNHPGTPNRNGRARTACSSSSPAAKTRNCFAEA</sequence>
<feature type="region of interest" description="Disordered" evidence="1">
    <location>
        <begin position="64"/>
        <end position="88"/>
    </location>
</feature>
<evidence type="ECO:0000313" key="3">
    <source>
        <dbReference type="Proteomes" id="UP000799118"/>
    </source>
</evidence>
<organism evidence="2 3">
    <name type="scientific">Gymnopus androsaceus JB14</name>
    <dbReference type="NCBI Taxonomy" id="1447944"/>
    <lineage>
        <taxon>Eukaryota</taxon>
        <taxon>Fungi</taxon>
        <taxon>Dikarya</taxon>
        <taxon>Basidiomycota</taxon>
        <taxon>Agaricomycotina</taxon>
        <taxon>Agaricomycetes</taxon>
        <taxon>Agaricomycetidae</taxon>
        <taxon>Agaricales</taxon>
        <taxon>Marasmiineae</taxon>
        <taxon>Omphalotaceae</taxon>
        <taxon>Gymnopus</taxon>
    </lineage>
</organism>